<dbReference type="AlphaFoldDB" id="A0A1H6BKI2"/>
<evidence type="ECO:0000256" key="3">
    <source>
        <dbReference type="SAM" id="SignalP"/>
    </source>
</evidence>
<feature type="chain" id="PRO_5009293814" evidence="3">
    <location>
        <begin position="31"/>
        <end position="372"/>
    </location>
</feature>
<name>A0A1H6BKI2_9BACT</name>
<dbReference type="InterPro" id="IPR036452">
    <property type="entry name" value="Ribo_hydro-like"/>
</dbReference>
<dbReference type="Pfam" id="PF01156">
    <property type="entry name" value="IU_nuc_hydro"/>
    <property type="match status" value="1"/>
</dbReference>
<keyword evidence="1 5" id="KW-0378">Hydrolase</keyword>
<keyword evidence="2" id="KW-0326">Glycosidase</keyword>
<protein>
    <submittedName>
        <fullName evidence="5">Inosine-uridine nucleoside N-ribohydrolase</fullName>
    </submittedName>
</protein>
<dbReference type="Gene3D" id="3.90.245.10">
    <property type="entry name" value="Ribonucleoside hydrolase-like"/>
    <property type="match status" value="1"/>
</dbReference>
<proteinExistence type="predicted"/>
<dbReference type="InterPro" id="IPR023186">
    <property type="entry name" value="IUNH"/>
</dbReference>
<dbReference type="PROSITE" id="PS51257">
    <property type="entry name" value="PROKAR_LIPOPROTEIN"/>
    <property type="match status" value="1"/>
</dbReference>
<dbReference type="PANTHER" id="PTHR12304">
    <property type="entry name" value="INOSINE-URIDINE PREFERRING NUCLEOSIDE HYDROLASE"/>
    <property type="match status" value="1"/>
</dbReference>
<dbReference type="PANTHER" id="PTHR12304:SF4">
    <property type="entry name" value="URIDINE NUCLEOSIDASE"/>
    <property type="match status" value="1"/>
</dbReference>
<organism evidence="5 6">
    <name type="scientific">Bryocella elongata</name>
    <dbReference type="NCBI Taxonomy" id="863522"/>
    <lineage>
        <taxon>Bacteria</taxon>
        <taxon>Pseudomonadati</taxon>
        <taxon>Acidobacteriota</taxon>
        <taxon>Terriglobia</taxon>
        <taxon>Terriglobales</taxon>
        <taxon>Acidobacteriaceae</taxon>
        <taxon>Bryocella</taxon>
    </lineage>
</organism>
<feature type="signal peptide" evidence="3">
    <location>
        <begin position="1"/>
        <end position="30"/>
    </location>
</feature>
<dbReference type="Proteomes" id="UP000236728">
    <property type="component" value="Unassembled WGS sequence"/>
</dbReference>
<dbReference type="InterPro" id="IPR001910">
    <property type="entry name" value="Inosine/uridine_hydrolase_dom"/>
</dbReference>
<evidence type="ECO:0000313" key="5">
    <source>
        <dbReference type="EMBL" id="SEG60877.1"/>
    </source>
</evidence>
<keyword evidence="6" id="KW-1185">Reference proteome</keyword>
<accession>A0A1H6BKI2</accession>
<dbReference type="EMBL" id="FNVA01000007">
    <property type="protein sequence ID" value="SEG60877.1"/>
    <property type="molecule type" value="Genomic_DNA"/>
</dbReference>
<feature type="domain" description="Inosine/uridine-preferring nucleoside hydrolase" evidence="4">
    <location>
        <begin position="34"/>
        <end position="360"/>
    </location>
</feature>
<dbReference type="GO" id="GO:0006152">
    <property type="term" value="P:purine nucleoside catabolic process"/>
    <property type="evidence" value="ECO:0007669"/>
    <property type="project" value="TreeGrafter"/>
</dbReference>
<evidence type="ECO:0000256" key="2">
    <source>
        <dbReference type="ARBA" id="ARBA00023295"/>
    </source>
</evidence>
<gene>
    <name evidence="5" type="ORF">SAMN05421819_3760</name>
</gene>
<dbReference type="RefSeq" id="WP_235011704.1">
    <property type="nucleotide sequence ID" value="NZ_FNVA01000007.1"/>
</dbReference>
<dbReference type="GO" id="GO:0008477">
    <property type="term" value="F:purine nucleosidase activity"/>
    <property type="evidence" value="ECO:0007669"/>
    <property type="project" value="TreeGrafter"/>
</dbReference>
<evidence type="ECO:0000259" key="4">
    <source>
        <dbReference type="Pfam" id="PF01156"/>
    </source>
</evidence>
<sequence length="372" mass="41452">MRKLRYPADMSRILSGLLCLLALACSAARAQRLVLIDQDGSGPGGSNQMAMMVLLQSPQVKVLGITMVSGNAWEPEEVAHTLRMLEITHHADVPVVPGAIFPLLRTEADSLADKARNGTQPWYGAWGDLARTPGAQSTSAQPYHGPYVVPKLEEGDPTTKPLDEDAAHFLIRQVHAHPHQVTIYAAGPLTNIALALTIDPHFAELTQGIYIMGGALAPVTDDPEFATHPRHEFNFWFDPEAVHITLRAPWPRIDLTTVDISVKTRFTKEMLAEIAQSNSPSAQYLAKYTHEFYYLWDELESATLLDPKIITKERELYVDVDLNPGPNYGDTLTWTKANKPERFMPVVHVQDDLDAPRFYKLFVELMKAQPGR</sequence>
<evidence type="ECO:0000256" key="1">
    <source>
        <dbReference type="ARBA" id="ARBA00022801"/>
    </source>
</evidence>
<keyword evidence="3" id="KW-0732">Signal</keyword>
<evidence type="ECO:0000313" key="6">
    <source>
        <dbReference type="Proteomes" id="UP000236728"/>
    </source>
</evidence>
<reference evidence="5 6" key="1">
    <citation type="submission" date="2016-10" db="EMBL/GenBank/DDBJ databases">
        <authorList>
            <person name="de Groot N.N."/>
        </authorList>
    </citation>
    <scope>NUCLEOTIDE SEQUENCE [LARGE SCALE GENOMIC DNA]</scope>
    <source>
        <strain evidence="5 6">DSM 22489</strain>
    </source>
</reference>
<dbReference type="GO" id="GO:0005829">
    <property type="term" value="C:cytosol"/>
    <property type="evidence" value="ECO:0007669"/>
    <property type="project" value="TreeGrafter"/>
</dbReference>
<dbReference type="SUPFAM" id="SSF53590">
    <property type="entry name" value="Nucleoside hydrolase"/>
    <property type="match status" value="1"/>
</dbReference>